<organism evidence="3 4">
    <name type="scientific">Paenibacillus larvae subsp. pulvifaciens</name>
    <dbReference type="NCBI Taxonomy" id="1477"/>
    <lineage>
        <taxon>Bacteria</taxon>
        <taxon>Bacillati</taxon>
        <taxon>Bacillota</taxon>
        <taxon>Bacilli</taxon>
        <taxon>Bacillales</taxon>
        <taxon>Paenibacillaceae</taxon>
        <taxon>Paenibacillus</taxon>
    </lineage>
</organism>
<dbReference type="PANTHER" id="PTHR43477">
    <property type="entry name" value="DIHYDROANTICAPSIN 7-DEHYDROGENASE"/>
    <property type="match status" value="1"/>
</dbReference>
<dbReference type="Gene3D" id="3.40.50.720">
    <property type="entry name" value="NAD(P)-binding Rossmann-like Domain"/>
    <property type="match status" value="1"/>
</dbReference>
<accession>A0A1V0UY11</accession>
<dbReference type="Pfam" id="PF13561">
    <property type="entry name" value="adh_short_C2"/>
    <property type="match status" value="1"/>
</dbReference>
<proteinExistence type="inferred from homology"/>
<protein>
    <submittedName>
        <fullName evidence="3">Short chain dehydrogenase</fullName>
    </submittedName>
</protein>
<dbReference type="InterPro" id="IPR002347">
    <property type="entry name" value="SDR_fam"/>
</dbReference>
<dbReference type="AlphaFoldDB" id="A0A1V0UY11"/>
<keyword evidence="2" id="KW-0560">Oxidoreductase</keyword>
<dbReference type="PRINTS" id="PR00081">
    <property type="entry name" value="GDHRDH"/>
</dbReference>
<dbReference type="InterPro" id="IPR036291">
    <property type="entry name" value="NAD(P)-bd_dom_sf"/>
</dbReference>
<gene>
    <name evidence="3" type="ORF">B7C51_23155</name>
</gene>
<evidence type="ECO:0000256" key="1">
    <source>
        <dbReference type="ARBA" id="ARBA00006484"/>
    </source>
</evidence>
<reference evidence="3 4" key="1">
    <citation type="submission" date="2017-03" db="EMBL/GenBank/DDBJ databases">
        <title>Paenibacillus larvae genome sequencing.</title>
        <authorList>
            <person name="Dingman D.W."/>
        </authorList>
    </citation>
    <scope>NUCLEOTIDE SEQUENCE [LARGE SCALE GENOMIC DNA]</scope>
    <source>
        <strain evidence="3 4">SAG 10367</strain>
    </source>
</reference>
<dbReference type="SUPFAM" id="SSF51735">
    <property type="entry name" value="NAD(P)-binding Rossmann-fold domains"/>
    <property type="match status" value="1"/>
</dbReference>
<evidence type="ECO:0000313" key="3">
    <source>
        <dbReference type="EMBL" id="ARF70124.1"/>
    </source>
</evidence>
<dbReference type="CDD" id="cd11731">
    <property type="entry name" value="Lin1944_like_SDR_c"/>
    <property type="match status" value="1"/>
</dbReference>
<dbReference type="Proteomes" id="UP000192727">
    <property type="component" value="Chromosome"/>
</dbReference>
<dbReference type="RefSeq" id="WP_083041364.1">
    <property type="nucleotide sequence ID" value="NZ_CP020557.1"/>
</dbReference>
<sequence length="240" mass="25604">MKLQGKKVIVLGGSSGMGLATAQTVAKEGASVVIASRSKEKLEEAKKTIQGSVEALELDVAHEHKVKAFFDQIGPFDHLISTVAGGPTGNFLELEPADAKRTFDVKYWGQYFSARYGAPYLNQDGSITFCTGVLSRKPSIGTSILSTINGGLEALARALALELAPIRVNVVSPGIIDTPLYGSMPNDRKEEYFRSVSEALPVPRIGHANEIADAFVFLMTNPYITGTVLAVDGGYPLSSL</sequence>
<dbReference type="PANTHER" id="PTHR43477:SF1">
    <property type="entry name" value="DIHYDROANTICAPSIN 7-DEHYDROGENASE"/>
    <property type="match status" value="1"/>
</dbReference>
<evidence type="ECO:0000256" key="2">
    <source>
        <dbReference type="ARBA" id="ARBA00023002"/>
    </source>
</evidence>
<dbReference type="InterPro" id="IPR051122">
    <property type="entry name" value="SDR_DHRS6-like"/>
</dbReference>
<comment type="similarity">
    <text evidence="1">Belongs to the short-chain dehydrogenases/reductases (SDR) family.</text>
</comment>
<dbReference type="EMBL" id="CP020557">
    <property type="protein sequence ID" value="ARF70124.1"/>
    <property type="molecule type" value="Genomic_DNA"/>
</dbReference>
<evidence type="ECO:0000313" key="4">
    <source>
        <dbReference type="Proteomes" id="UP000192727"/>
    </source>
</evidence>
<name>A0A1V0UY11_9BACL</name>
<dbReference type="NCBIfam" id="NF005449">
    <property type="entry name" value="PRK07041.1"/>
    <property type="match status" value="1"/>
</dbReference>
<dbReference type="GO" id="GO:0016491">
    <property type="term" value="F:oxidoreductase activity"/>
    <property type="evidence" value="ECO:0007669"/>
    <property type="project" value="UniProtKB-KW"/>
</dbReference>